<evidence type="ECO:0000313" key="2">
    <source>
        <dbReference type="EMBL" id="GIH13802.1"/>
    </source>
</evidence>
<name>A0A8J3QPF9_9ACTN</name>
<dbReference type="EMBL" id="BONZ01000017">
    <property type="protein sequence ID" value="GIH13802.1"/>
    <property type="molecule type" value="Genomic_DNA"/>
</dbReference>
<organism evidence="2 3">
    <name type="scientific">Rugosimonospora africana</name>
    <dbReference type="NCBI Taxonomy" id="556532"/>
    <lineage>
        <taxon>Bacteria</taxon>
        <taxon>Bacillati</taxon>
        <taxon>Actinomycetota</taxon>
        <taxon>Actinomycetes</taxon>
        <taxon>Micromonosporales</taxon>
        <taxon>Micromonosporaceae</taxon>
        <taxon>Rugosimonospora</taxon>
    </lineage>
</organism>
<evidence type="ECO:0000313" key="3">
    <source>
        <dbReference type="Proteomes" id="UP000642748"/>
    </source>
</evidence>
<feature type="region of interest" description="Disordered" evidence="1">
    <location>
        <begin position="86"/>
        <end position="110"/>
    </location>
</feature>
<keyword evidence="3" id="KW-1185">Reference proteome</keyword>
<proteinExistence type="predicted"/>
<sequence>MVGGFGPGRDGSARCGGIHPAGADSFSVDGSGSGVEAVGSTPAVMSARPPLRRTAHGSVPLLPRDRTQHAANYRFNDDLAARRSVSASRRIGAPDQAVNRPCRAHRKLDR</sequence>
<accession>A0A8J3QPF9</accession>
<feature type="region of interest" description="Disordered" evidence="1">
    <location>
        <begin position="1"/>
        <end position="65"/>
    </location>
</feature>
<feature type="compositionally biased region" description="Low complexity" evidence="1">
    <location>
        <begin position="21"/>
        <end position="30"/>
    </location>
</feature>
<reference evidence="2" key="1">
    <citation type="submission" date="2021-01" db="EMBL/GenBank/DDBJ databases">
        <title>Whole genome shotgun sequence of Rugosimonospora africana NBRC 104875.</title>
        <authorList>
            <person name="Komaki H."/>
            <person name="Tamura T."/>
        </authorList>
    </citation>
    <scope>NUCLEOTIDE SEQUENCE</scope>
    <source>
        <strain evidence="2">NBRC 104875</strain>
    </source>
</reference>
<gene>
    <name evidence="2" type="ORF">Raf01_19740</name>
</gene>
<protein>
    <submittedName>
        <fullName evidence="2">Uncharacterized protein</fullName>
    </submittedName>
</protein>
<dbReference type="Proteomes" id="UP000642748">
    <property type="component" value="Unassembled WGS sequence"/>
</dbReference>
<evidence type="ECO:0000256" key="1">
    <source>
        <dbReference type="SAM" id="MobiDB-lite"/>
    </source>
</evidence>
<comment type="caution">
    <text evidence="2">The sequence shown here is derived from an EMBL/GenBank/DDBJ whole genome shotgun (WGS) entry which is preliminary data.</text>
</comment>
<dbReference type="AlphaFoldDB" id="A0A8J3QPF9"/>